<reference evidence="1 2" key="1">
    <citation type="submission" date="2021-06" db="EMBL/GenBank/DDBJ databases">
        <title>Complete genome sequence of the secondary alcohol utilizing methanogen Methanospirillum hungatei strain GP1.</title>
        <authorList>
            <person name="Day L.A."/>
            <person name="Costa K.C."/>
        </authorList>
    </citation>
    <scope>NUCLEOTIDE SEQUENCE [LARGE SCALE GENOMIC DNA]</scope>
    <source>
        <strain evidence="1 2">GP1</strain>
    </source>
</reference>
<dbReference type="EMBL" id="CP077107">
    <property type="protein sequence ID" value="QXO95457.1"/>
    <property type="molecule type" value="Genomic_DNA"/>
</dbReference>
<name>A0A8F5ZF37_METHU</name>
<dbReference type="AlphaFoldDB" id="A0A8F5ZF37"/>
<protein>
    <submittedName>
        <fullName evidence="1">Uncharacterized protein</fullName>
    </submittedName>
</protein>
<accession>A0A8F5ZF37</accession>
<dbReference type="Proteomes" id="UP000694228">
    <property type="component" value="Chromosome"/>
</dbReference>
<organism evidence="1 2">
    <name type="scientific">Methanospirillum hungatei</name>
    <dbReference type="NCBI Taxonomy" id="2203"/>
    <lineage>
        <taxon>Archaea</taxon>
        <taxon>Methanobacteriati</taxon>
        <taxon>Methanobacteriota</taxon>
        <taxon>Stenosarchaea group</taxon>
        <taxon>Methanomicrobia</taxon>
        <taxon>Methanomicrobiales</taxon>
        <taxon>Methanospirillaceae</taxon>
        <taxon>Methanospirillum</taxon>
    </lineage>
</organism>
<proteinExistence type="predicted"/>
<gene>
    <name evidence="1" type="ORF">KSK55_03385</name>
</gene>
<evidence type="ECO:0000313" key="1">
    <source>
        <dbReference type="EMBL" id="QXO95457.1"/>
    </source>
</evidence>
<evidence type="ECO:0000313" key="2">
    <source>
        <dbReference type="Proteomes" id="UP000694228"/>
    </source>
</evidence>
<sequence length="125" mass="13859">MEKKNISQKNHSSDNSLLSVAFDLIFRKGRSPPSCPNPDKSALCLRIQSMVPGSSDELCIQAIDRVRKLSINSYDISVDYLQGSFGDDEQAIESAIKMLSDKNPGFSEDEYVKAFEVGMMWAGFA</sequence>